<dbReference type="InterPro" id="IPR018702">
    <property type="entry name" value="DUF2207"/>
</dbReference>
<keyword evidence="1" id="KW-0812">Transmembrane</keyword>
<organism evidence="5 6">
    <name type="scientific">Microbacterium oryzae</name>
    <dbReference type="NCBI Taxonomy" id="743009"/>
    <lineage>
        <taxon>Bacteria</taxon>
        <taxon>Bacillati</taxon>
        <taxon>Actinomycetota</taxon>
        <taxon>Actinomycetes</taxon>
        <taxon>Micrococcales</taxon>
        <taxon>Microbacteriaceae</taxon>
        <taxon>Microbacterium</taxon>
    </lineage>
</organism>
<dbReference type="KEGG" id="moj:D7D94_01960"/>
<feature type="transmembrane region" description="Helical" evidence="1">
    <location>
        <begin position="448"/>
        <end position="469"/>
    </location>
</feature>
<dbReference type="EMBL" id="CP032550">
    <property type="protein sequence ID" value="QGU26583.1"/>
    <property type="molecule type" value="Genomic_DNA"/>
</dbReference>
<dbReference type="RefSeq" id="WP_156240982.1">
    <property type="nucleotide sequence ID" value="NZ_BAAAZL010000002.1"/>
</dbReference>
<feature type="domain" description="DUF2207" evidence="3">
    <location>
        <begin position="59"/>
        <end position="239"/>
    </location>
</feature>
<evidence type="ECO:0000313" key="6">
    <source>
        <dbReference type="Proteomes" id="UP000422989"/>
    </source>
</evidence>
<proteinExistence type="predicted"/>
<feature type="chain" id="PRO_5026190068" evidence="2">
    <location>
        <begin position="41"/>
        <end position="612"/>
    </location>
</feature>
<dbReference type="InterPro" id="IPR048389">
    <property type="entry name" value="YciQ-like_C"/>
</dbReference>
<evidence type="ECO:0000256" key="2">
    <source>
        <dbReference type="SAM" id="SignalP"/>
    </source>
</evidence>
<accession>A0A6I6DUX2</accession>
<dbReference type="AlphaFoldDB" id="A0A6I6DUX2"/>
<name>A0A6I6DUX2_9MICO</name>
<feature type="transmembrane region" description="Helical" evidence="1">
    <location>
        <begin position="419"/>
        <end position="442"/>
    </location>
</feature>
<feature type="transmembrane region" description="Helical" evidence="1">
    <location>
        <begin position="263"/>
        <end position="281"/>
    </location>
</feature>
<sequence>MTLSRRLRPLPGRVALAAGALLSLATLAIPTLAFPTAAHADVDDFAFDEWHGSYALSLDGDGRVTAEVTETLVARFPDADQNRGIVRALPLRYEGAPAAPEGIEVVDEQGEPVPFEVEEEDGFRAVLTGDDAYVHGEQTYVISYTLHDVVAPLDGGDAEEFQWDLIPVERRQPVADFSAEISFADGVLSEGLTGEATCYLGAAGSTDRCDVRQEERDDATVFTVPSVALEPSEGVTVAIGLEPGTVVQPPERMPDFALDGGPLILGGLAAVAGAGGGAAAITMRRRRRRATGIVIAQYDVPADLPPLIAAPLLGSGKPALAAEIVHLAVTGVIRLEEPVGSSSSAAGGSPDLRLLDSDRTGDELDRATVSELFRPATPGALFSPPEEDEDFAERMAALAVRGSTAAEERGYLRKERSRLGALLGALALCLLVPMIVLIVLGASRENEAVMVVGLVGGALALVGALMGMARHRVHTRRGAEAHEYLLGVREFIRVAEADRLRMLQSAEGAERTRDGDVDVVRLYERLLPYAMLFGEEKQWAEVLEVRYRDAAITAPVWYPALALHATGGLEGSLTRFTSSFTSSASYTSSSSSGATGGGLVGGGGGGGFAGGR</sequence>
<keyword evidence="6" id="KW-1185">Reference proteome</keyword>
<keyword evidence="1" id="KW-1133">Transmembrane helix</keyword>
<dbReference type="OrthoDB" id="4973253at2"/>
<evidence type="ECO:0000259" key="3">
    <source>
        <dbReference type="Pfam" id="PF09972"/>
    </source>
</evidence>
<dbReference type="Proteomes" id="UP000422989">
    <property type="component" value="Chromosome"/>
</dbReference>
<keyword evidence="2" id="KW-0732">Signal</keyword>
<feature type="signal peptide" evidence="2">
    <location>
        <begin position="1"/>
        <end position="40"/>
    </location>
</feature>
<feature type="domain" description="Predicted membrane protein YciQ-like C-terminal" evidence="4">
    <location>
        <begin position="297"/>
        <end position="542"/>
    </location>
</feature>
<keyword evidence="1" id="KW-0472">Membrane</keyword>
<evidence type="ECO:0000259" key="4">
    <source>
        <dbReference type="Pfam" id="PF20990"/>
    </source>
</evidence>
<gene>
    <name evidence="5" type="ORF">D7D94_01960</name>
</gene>
<evidence type="ECO:0000256" key="1">
    <source>
        <dbReference type="SAM" id="Phobius"/>
    </source>
</evidence>
<reference evidence="5 6" key="1">
    <citation type="submission" date="2018-09" db="EMBL/GenBank/DDBJ databases">
        <title>Whole genome sequencing of Microbacterium oryzae strain MB-10T.</title>
        <authorList>
            <person name="Das S.K."/>
        </authorList>
    </citation>
    <scope>NUCLEOTIDE SEQUENCE [LARGE SCALE GENOMIC DNA]</scope>
    <source>
        <strain evidence="5 6">MB-10</strain>
    </source>
</reference>
<dbReference type="Pfam" id="PF09972">
    <property type="entry name" value="DUF2207"/>
    <property type="match status" value="1"/>
</dbReference>
<protein>
    <submittedName>
        <fullName evidence="5">DUF2207 domain-containing protein</fullName>
    </submittedName>
</protein>
<evidence type="ECO:0000313" key="5">
    <source>
        <dbReference type="EMBL" id="QGU26583.1"/>
    </source>
</evidence>
<dbReference type="Pfam" id="PF20990">
    <property type="entry name" value="DUF2207_C"/>
    <property type="match status" value="1"/>
</dbReference>